<comment type="similarity">
    <text evidence="2 9">Belongs to the FliQ/MopD/SpaQ family.</text>
</comment>
<evidence type="ECO:0000256" key="7">
    <source>
        <dbReference type="ARBA" id="ARBA00023136"/>
    </source>
</evidence>
<comment type="subcellular location">
    <subcellularLocation>
        <location evidence="1 9">Cell membrane</location>
        <topology evidence="1">Multi-pass membrane protein</topology>
    </subcellularLocation>
    <subcellularLocation>
        <location evidence="9">Bacterial flagellum basal body</location>
    </subcellularLocation>
</comment>
<reference evidence="10" key="1">
    <citation type="submission" date="2022-12" db="EMBL/GenBank/DDBJ databases">
        <title>Reference genome sequencing for broad-spectrum identification of bacterial and archaeal isolates by mass spectrometry.</title>
        <authorList>
            <person name="Sekiguchi Y."/>
            <person name="Tourlousse D.M."/>
        </authorList>
    </citation>
    <scope>NUCLEOTIDE SEQUENCE</scope>
    <source>
        <strain evidence="10">ASRB1</strain>
    </source>
</reference>
<comment type="caution">
    <text evidence="10">The sequence shown here is derived from an EMBL/GenBank/DDBJ whole genome shotgun (WGS) entry which is preliminary data.</text>
</comment>
<evidence type="ECO:0000313" key="11">
    <source>
        <dbReference type="Proteomes" id="UP001144372"/>
    </source>
</evidence>
<proteinExistence type="inferred from homology"/>
<keyword evidence="5 9" id="KW-0812">Transmembrane</keyword>
<comment type="function">
    <text evidence="9">Role in flagellar biosynthesis.</text>
</comment>
<keyword evidence="10" id="KW-0969">Cilium</keyword>
<dbReference type="RefSeq" id="WP_281792649.1">
    <property type="nucleotide sequence ID" value="NZ_BSDR01000001.1"/>
</dbReference>
<keyword evidence="6 9" id="KW-1133">Transmembrane helix</keyword>
<dbReference type="Proteomes" id="UP001144372">
    <property type="component" value="Unassembled WGS sequence"/>
</dbReference>
<evidence type="ECO:0000256" key="4">
    <source>
        <dbReference type="ARBA" id="ARBA00022475"/>
    </source>
</evidence>
<feature type="transmembrane region" description="Helical" evidence="9">
    <location>
        <begin position="51"/>
        <end position="70"/>
    </location>
</feature>
<dbReference type="PANTHER" id="PTHR34040:SF2">
    <property type="entry name" value="FLAGELLAR BIOSYNTHETIC PROTEIN FLIQ"/>
    <property type="match status" value="1"/>
</dbReference>
<evidence type="ECO:0000256" key="1">
    <source>
        <dbReference type="ARBA" id="ARBA00004651"/>
    </source>
</evidence>
<dbReference type="GO" id="GO:0009306">
    <property type="term" value="P:protein secretion"/>
    <property type="evidence" value="ECO:0007669"/>
    <property type="project" value="InterPro"/>
</dbReference>
<dbReference type="InterPro" id="IPR002191">
    <property type="entry name" value="Bac_export_3"/>
</dbReference>
<keyword evidence="11" id="KW-1185">Reference proteome</keyword>
<name>A0A9W6FS16_9BACT</name>
<keyword evidence="7 9" id="KW-0472">Membrane</keyword>
<dbReference type="NCBIfam" id="TIGR01402">
    <property type="entry name" value="fliQ"/>
    <property type="match status" value="1"/>
</dbReference>
<dbReference type="PRINTS" id="PR00952">
    <property type="entry name" value="TYPE3IMQPROT"/>
</dbReference>
<evidence type="ECO:0000256" key="6">
    <source>
        <dbReference type="ARBA" id="ARBA00022989"/>
    </source>
</evidence>
<dbReference type="GO" id="GO:0044780">
    <property type="term" value="P:bacterial-type flagellum assembly"/>
    <property type="evidence" value="ECO:0007669"/>
    <property type="project" value="InterPro"/>
</dbReference>
<keyword evidence="10" id="KW-0282">Flagellum</keyword>
<keyword evidence="8 9" id="KW-0975">Bacterial flagellum</keyword>
<dbReference type="PANTHER" id="PTHR34040">
    <property type="entry name" value="FLAGELLAR BIOSYNTHETIC PROTEIN FLIQ"/>
    <property type="match status" value="1"/>
</dbReference>
<feature type="transmembrane region" description="Helical" evidence="9">
    <location>
        <begin position="16"/>
        <end position="39"/>
    </location>
</feature>
<protein>
    <recommendedName>
        <fullName evidence="3 9">Flagellar biosynthetic protein FliQ</fullName>
    </recommendedName>
</protein>
<evidence type="ECO:0000256" key="3">
    <source>
        <dbReference type="ARBA" id="ARBA00021718"/>
    </source>
</evidence>
<dbReference type="PIRSF" id="PIRSF004669">
    <property type="entry name" value="FliQ"/>
    <property type="match status" value="1"/>
</dbReference>
<keyword evidence="4 9" id="KW-1003">Cell membrane</keyword>
<dbReference type="GO" id="GO:0005886">
    <property type="term" value="C:plasma membrane"/>
    <property type="evidence" value="ECO:0007669"/>
    <property type="project" value="UniProtKB-SubCell"/>
</dbReference>
<sequence length="89" mass="10072">MTSDFIIGLAREAIEITLLTSMPVLLVSLVVGVGISLFQAVTQIQEQTITFVPKIVVTFLALLFFGAWMLNEMAQFLREILQNFPQWIR</sequence>
<organism evidence="10 11">
    <name type="scientific">Desulforhabdus amnigena</name>
    <dbReference type="NCBI Taxonomy" id="40218"/>
    <lineage>
        <taxon>Bacteria</taxon>
        <taxon>Pseudomonadati</taxon>
        <taxon>Thermodesulfobacteriota</taxon>
        <taxon>Syntrophobacteria</taxon>
        <taxon>Syntrophobacterales</taxon>
        <taxon>Syntrophobacteraceae</taxon>
        <taxon>Desulforhabdus</taxon>
    </lineage>
</organism>
<gene>
    <name evidence="9" type="primary">fliQ</name>
    <name evidence="10" type="ORF">DAMNIGENAA_10070</name>
</gene>
<dbReference type="GO" id="GO:0009425">
    <property type="term" value="C:bacterial-type flagellum basal body"/>
    <property type="evidence" value="ECO:0007669"/>
    <property type="project" value="UniProtKB-SubCell"/>
</dbReference>
<keyword evidence="10" id="KW-0966">Cell projection</keyword>
<dbReference type="AlphaFoldDB" id="A0A9W6FS16"/>
<accession>A0A9W6FS16</accession>
<evidence type="ECO:0000256" key="8">
    <source>
        <dbReference type="ARBA" id="ARBA00023143"/>
    </source>
</evidence>
<dbReference type="EMBL" id="BSDR01000001">
    <property type="protein sequence ID" value="GLI33574.1"/>
    <property type="molecule type" value="Genomic_DNA"/>
</dbReference>
<evidence type="ECO:0000256" key="5">
    <source>
        <dbReference type="ARBA" id="ARBA00022692"/>
    </source>
</evidence>
<evidence type="ECO:0000256" key="2">
    <source>
        <dbReference type="ARBA" id="ARBA00006156"/>
    </source>
</evidence>
<dbReference type="InterPro" id="IPR006305">
    <property type="entry name" value="FliQ"/>
</dbReference>
<evidence type="ECO:0000313" key="10">
    <source>
        <dbReference type="EMBL" id="GLI33574.1"/>
    </source>
</evidence>
<dbReference type="Pfam" id="PF01313">
    <property type="entry name" value="Bac_export_3"/>
    <property type="match status" value="1"/>
</dbReference>
<evidence type="ECO:0000256" key="9">
    <source>
        <dbReference type="RuleBase" id="RU364090"/>
    </source>
</evidence>